<keyword evidence="3" id="KW-1185">Reference proteome</keyword>
<gene>
    <name evidence="2" type="ORF">ALC60_09952</name>
</gene>
<organism evidence="2 3">
    <name type="scientific">Mycetomoellerius zeteki</name>
    <dbReference type="NCBI Taxonomy" id="64791"/>
    <lineage>
        <taxon>Eukaryota</taxon>
        <taxon>Metazoa</taxon>
        <taxon>Ecdysozoa</taxon>
        <taxon>Arthropoda</taxon>
        <taxon>Hexapoda</taxon>
        <taxon>Insecta</taxon>
        <taxon>Pterygota</taxon>
        <taxon>Neoptera</taxon>
        <taxon>Endopterygota</taxon>
        <taxon>Hymenoptera</taxon>
        <taxon>Apocrita</taxon>
        <taxon>Aculeata</taxon>
        <taxon>Formicoidea</taxon>
        <taxon>Formicidae</taxon>
        <taxon>Myrmicinae</taxon>
        <taxon>Mycetomoellerius</taxon>
    </lineage>
</organism>
<name>A0A151WSL6_9HYME</name>
<feature type="compositionally biased region" description="Polar residues" evidence="1">
    <location>
        <begin position="39"/>
        <end position="54"/>
    </location>
</feature>
<evidence type="ECO:0000313" key="3">
    <source>
        <dbReference type="Proteomes" id="UP000075809"/>
    </source>
</evidence>
<accession>A0A151WSL6</accession>
<dbReference type="EMBL" id="KQ982769">
    <property type="protein sequence ID" value="KYQ50813.1"/>
    <property type="molecule type" value="Genomic_DNA"/>
</dbReference>
<dbReference type="AlphaFoldDB" id="A0A151WSL6"/>
<protein>
    <submittedName>
        <fullName evidence="2">Uncharacterized protein</fullName>
    </submittedName>
</protein>
<evidence type="ECO:0000313" key="2">
    <source>
        <dbReference type="EMBL" id="KYQ50813.1"/>
    </source>
</evidence>
<feature type="non-terminal residue" evidence="2">
    <location>
        <position position="1"/>
    </location>
</feature>
<reference evidence="2 3" key="1">
    <citation type="submission" date="2015-09" db="EMBL/GenBank/DDBJ databases">
        <title>Trachymyrmex zeteki WGS genome.</title>
        <authorList>
            <person name="Nygaard S."/>
            <person name="Hu H."/>
            <person name="Boomsma J."/>
            <person name="Zhang G."/>
        </authorList>
    </citation>
    <scope>NUCLEOTIDE SEQUENCE [LARGE SCALE GENOMIC DNA]</scope>
    <source>
        <strain evidence="2">Tzet28-1</strain>
        <tissue evidence="2">Whole body</tissue>
    </source>
</reference>
<proteinExistence type="predicted"/>
<feature type="region of interest" description="Disordered" evidence="1">
    <location>
        <begin position="29"/>
        <end position="55"/>
    </location>
</feature>
<dbReference type="Proteomes" id="UP000075809">
    <property type="component" value="Unassembled WGS sequence"/>
</dbReference>
<sequence length="183" mass="19423">VIYILLVINCAGARWSRVSRQAGYSYQRPNVPFSLPTERGSQQRYPSSQPTQGLSFAASPSGDFPNFPIIGDVIKLSGPAEGSSFATASSSASASASSGTFIGQQNYPSQSSVSTVSYPSTSGYPSVTPGYSSATPGYGMIGDFLFSKKLQINVRLDYEMRHVGSVGGRRQSDVVGARDWPLS</sequence>
<dbReference type="STRING" id="64791.A0A151WSL6"/>
<evidence type="ECO:0000256" key="1">
    <source>
        <dbReference type="SAM" id="MobiDB-lite"/>
    </source>
</evidence>